<dbReference type="InterPro" id="IPR041489">
    <property type="entry name" value="PDZ_6"/>
</dbReference>
<dbReference type="InterPro" id="IPR036034">
    <property type="entry name" value="PDZ_sf"/>
</dbReference>
<feature type="domain" description="PDZ" evidence="1">
    <location>
        <begin position="530"/>
        <end position="598"/>
    </location>
</feature>
<proteinExistence type="predicted"/>
<dbReference type="Pfam" id="PF17820">
    <property type="entry name" value="PDZ_6"/>
    <property type="match status" value="1"/>
</dbReference>
<dbReference type="Pfam" id="PF05299">
    <property type="entry name" value="Peptidase_M61"/>
    <property type="match status" value="1"/>
</dbReference>
<keyword evidence="2" id="KW-0031">Aminopeptidase</keyword>
<keyword evidence="2" id="KW-0378">Hydrolase</keyword>
<dbReference type="SUPFAM" id="SSF55486">
    <property type="entry name" value="Metalloproteases ('zincins'), catalytic domain"/>
    <property type="match status" value="1"/>
</dbReference>
<dbReference type="GO" id="GO:0004177">
    <property type="term" value="F:aminopeptidase activity"/>
    <property type="evidence" value="ECO:0007669"/>
    <property type="project" value="UniProtKB-KW"/>
</dbReference>
<dbReference type="InterPro" id="IPR001478">
    <property type="entry name" value="PDZ"/>
</dbReference>
<evidence type="ECO:0000313" key="2">
    <source>
        <dbReference type="EMBL" id="PRQ06562.1"/>
    </source>
</evidence>
<protein>
    <submittedName>
        <fullName evidence="2">M61 glycyl aminopeptidase</fullName>
    </submittedName>
</protein>
<dbReference type="PROSITE" id="PS50106">
    <property type="entry name" value="PDZ"/>
    <property type="match status" value="1"/>
</dbReference>
<evidence type="ECO:0000313" key="3">
    <source>
        <dbReference type="Proteomes" id="UP000238823"/>
    </source>
</evidence>
<dbReference type="Gene3D" id="2.30.42.10">
    <property type="match status" value="1"/>
</dbReference>
<organism evidence="2 3">
    <name type="scientific">Enhygromyxa salina</name>
    <dbReference type="NCBI Taxonomy" id="215803"/>
    <lineage>
        <taxon>Bacteria</taxon>
        <taxon>Pseudomonadati</taxon>
        <taxon>Myxococcota</taxon>
        <taxon>Polyangia</taxon>
        <taxon>Nannocystales</taxon>
        <taxon>Nannocystaceae</taxon>
        <taxon>Enhygromyxa</taxon>
    </lineage>
</organism>
<dbReference type="Proteomes" id="UP000238823">
    <property type="component" value="Unassembled WGS sequence"/>
</dbReference>
<dbReference type="EMBL" id="PVNL01000073">
    <property type="protein sequence ID" value="PRQ06562.1"/>
    <property type="molecule type" value="Genomic_DNA"/>
</dbReference>
<comment type="caution">
    <text evidence="2">The sequence shown here is derived from an EMBL/GenBank/DDBJ whole genome shotgun (WGS) entry which is preliminary data.</text>
</comment>
<dbReference type="AlphaFoldDB" id="A0A2S9YNA3"/>
<evidence type="ECO:0000259" key="1">
    <source>
        <dbReference type="PROSITE" id="PS50106"/>
    </source>
</evidence>
<dbReference type="InterPro" id="IPR024191">
    <property type="entry name" value="Peptidase_M61"/>
</dbReference>
<dbReference type="SMART" id="SM00228">
    <property type="entry name" value="PDZ"/>
    <property type="match status" value="1"/>
</dbReference>
<dbReference type="Gene3D" id="1.10.390.10">
    <property type="entry name" value="Neutral Protease Domain 2"/>
    <property type="match status" value="1"/>
</dbReference>
<dbReference type="Gene3D" id="2.60.40.3650">
    <property type="match status" value="1"/>
</dbReference>
<accession>A0A2S9YNA3</accession>
<gene>
    <name evidence="2" type="ORF">ENSA7_37150</name>
</gene>
<reference evidence="2 3" key="1">
    <citation type="submission" date="2018-03" db="EMBL/GenBank/DDBJ databases">
        <title>Draft Genome Sequences of the Obligatory Marine Myxobacteria Enhygromyxa salina SWB007.</title>
        <authorList>
            <person name="Poehlein A."/>
            <person name="Moghaddam J.A."/>
            <person name="Harms H."/>
            <person name="Alanjari M."/>
            <person name="Koenig G.M."/>
            <person name="Daniel R."/>
            <person name="Schaeberle T.F."/>
        </authorList>
    </citation>
    <scope>NUCLEOTIDE SEQUENCE [LARGE SCALE GENOMIC DNA]</scope>
    <source>
        <strain evidence="2 3">SWB007</strain>
    </source>
</reference>
<name>A0A2S9YNA3_9BACT</name>
<dbReference type="SUPFAM" id="SSF50156">
    <property type="entry name" value="PDZ domain-like"/>
    <property type="match status" value="1"/>
</dbReference>
<dbReference type="Pfam" id="PF17899">
    <property type="entry name" value="Peptidase_M61_N"/>
    <property type="match status" value="1"/>
</dbReference>
<keyword evidence="2" id="KW-0645">Protease</keyword>
<dbReference type="InterPro" id="IPR040756">
    <property type="entry name" value="Peptidase_M61_N"/>
</dbReference>
<dbReference type="InterPro" id="IPR027268">
    <property type="entry name" value="Peptidase_M4/M1_CTD_sf"/>
</dbReference>
<sequence length="652" mass="71914">MLGPMRTDSTRRVRAFPITALAGLTLLGLSFGLGSAAVASHADPGVAALASHTAKLVRNAAGEREAFAYTVTMPNPQRHEFHVELQFRGIPGDRVALELPKWNPGAYRLTDAHRNVRAVSAKPLAAAPSSAQDPALAVTKLDENTWEVAHGGAPFSLEYRVYCGSYPGIGGCYLDDAMGFINGAHVFMYAVGHKQRPIELRVTELPGGKQAEVVTGLPSRGKGKAAHFWASDFDVLVDSPIHAGIVDTVSFELGGRPIRATLSGEGAWKPDEMREEIHKITQAAAAIFGPLETALPFTDYTFIYHVLPQNGGGLEHLNSTVIGVDPWMFADQKGKRKFWSVTAHEFFHLWNVKRIRPAVLGPFDYDREVHTTMLWFSEGFTSYYGALIVRRAGLTDEAQVLDELERRIKAVETRPGRKLMSVEQSSWETWSKPDDYDKAYFSYYDKGAVIGMLMDLHLRSASQGIASTDTVFRELWKRWRETGLGLTPQQLEQAFVDQAGAGADELRQMFNDYVRGTAELDYDRYLAHAGYRLERKIKQPGPWIGVDVDRRGSTLIARSVEHGGPADRGGVADGDELSGLNGRPIDPSNYDQALRALELGEPCTLTVTRTGRVLELAVTPIEGGEPSYEIVDLDDVSPEQLLLRRDWLALDP</sequence>
<dbReference type="InterPro" id="IPR007963">
    <property type="entry name" value="Peptidase_M61_catalytic"/>
</dbReference>
<dbReference type="PIRSF" id="PIRSF016493">
    <property type="entry name" value="Glycyl_aminpptds"/>
    <property type="match status" value="1"/>
</dbReference>